<sequence>MEVSTVPEVGSLEIESRSVDIELAVNKASDAMKPLEIIAMSILTQDSFSN</sequence>
<name>A0A9N8Z0G1_9GLOM</name>
<keyword evidence="2" id="KW-1185">Reference proteome</keyword>
<gene>
    <name evidence="1" type="ORF">CPELLU_LOCUS695</name>
</gene>
<dbReference type="Proteomes" id="UP000789759">
    <property type="component" value="Unassembled WGS sequence"/>
</dbReference>
<reference evidence="1" key="1">
    <citation type="submission" date="2021-06" db="EMBL/GenBank/DDBJ databases">
        <authorList>
            <person name="Kallberg Y."/>
            <person name="Tangrot J."/>
            <person name="Rosling A."/>
        </authorList>
    </citation>
    <scope>NUCLEOTIDE SEQUENCE</scope>
    <source>
        <strain evidence="1">FL966</strain>
    </source>
</reference>
<protein>
    <submittedName>
        <fullName evidence="1">24327_t:CDS:1</fullName>
    </submittedName>
</protein>
<organism evidence="1 2">
    <name type="scientific">Cetraspora pellucida</name>
    <dbReference type="NCBI Taxonomy" id="1433469"/>
    <lineage>
        <taxon>Eukaryota</taxon>
        <taxon>Fungi</taxon>
        <taxon>Fungi incertae sedis</taxon>
        <taxon>Mucoromycota</taxon>
        <taxon>Glomeromycotina</taxon>
        <taxon>Glomeromycetes</taxon>
        <taxon>Diversisporales</taxon>
        <taxon>Gigasporaceae</taxon>
        <taxon>Cetraspora</taxon>
    </lineage>
</organism>
<dbReference type="EMBL" id="CAJVQA010000211">
    <property type="protein sequence ID" value="CAG8462617.1"/>
    <property type="molecule type" value="Genomic_DNA"/>
</dbReference>
<comment type="caution">
    <text evidence="1">The sequence shown here is derived from an EMBL/GenBank/DDBJ whole genome shotgun (WGS) entry which is preliminary data.</text>
</comment>
<proteinExistence type="predicted"/>
<accession>A0A9N8Z0G1</accession>
<dbReference type="AlphaFoldDB" id="A0A9N8Z0G1"/>
<evidence type="ECO:0000313" key="1">
    <source>
        <dbReference type="EMBL" id="CAG8462617.1"/>
    </source>
</evidence>
<evidence type="ECO:0000313" key="2">
    <source>
        <dbReference type="Proteomes" id="UP000789759"/>
    </source>
</evidence>